<protein>
    <submittedName>
        <fullName evidence="4">Cell envelope-related transcriptional attenuator</fullName>
    </submittedName>
</protein>
<feature type="transmembrane region" description="Helical" evidence="2">
    <location>
        <begin position="9"/>
        <end position="27"/>
    </location>
</feature>
<dbReference type="PANTHER" id="PTHR33392:SF6">
    <property type="entry name" value="POLYISOPRENYL-TEICHOIC ACID--PEPTIDOGLYCAN TEICHOIC ACID TRANSFERASE TAGU"/>
    <property type="match status" value="1"/>
</dbReference>
<dbReference type="Gene3D" id="3.40.630.190">
    <property type="entry name" value="LCP protein"/>
    <property type="match status" value="1"/>
</dbReference>
<dbReference type="RefSeq" id="WP_166505593.1">
    <property type="nucleotide sequence ID" value="NZ_JAKNTL010000007.1"/>
</dbReference>
<evidence type="ECO:0000256" key="1">
    <source>
        <dbReference type="ARBA" id="ARBA00006068"/>
    </source>
</evidence>
<evidence type="ECO:0000313" key="5">
    <source>
        <dbReference type="Proteomes" id="UP000245695"/>
    </source>
</evidence>
<keyword evidence="2" id="KW-0472">Membrane</keyword>
<dbReference type="PANTHER" id="PTHR33392">
    <property type="entry name" value="POLYISOPRENYL-TEICHOIC ACID--PEPTIDOGLYCAN TEICHOIC ACID TRANSFERASE TAGU"/>
    <property type="match status" value="1"/>
</dbReference>
<dbReference type="AlphaFoldDB" id="A0A2P2BS67"/>
<dbReference type="EMBL" id="LN650648">
    <property type="protein sequence ID" value="CEI73207.1"/>
    <property type="molecule type" value="Genomic_DNA"/>
</dbReference>
<evidence type="ECO:0000256" key="2">
    <source>
        <dbReference type="SAM" id="Phobius"/>
    </source>
</evidence>
<name>A0A2P2BS67_9FIRM</name>
<dbReference type="KEGG" id="rhom:FRIFI_1674"/>
<proteinExistence type="inferred from homology"/>
<keyword evidence="5" id="KW-1185">Reference proteome</keyword>
<feature type="domain" description="Cell envelope-related transcriptional attenuator" evidence="3">
    <location>
        <begin position="70"/>
        <end position="228"/>
    </location>
</feature>
<reference evidence="4 5" key="1">
    <citation type="submission" date="2014-09" db="EMBL/GenBank/DDBJ databases">
        <authorList>
            <person name="Hornung B.V."/>
        </authorList>
    </citation>
    <scope>NUCLEOTIDE SEQUENCE [LARGE SCALE GENOMIC DNA]</scope>
    <source>
        <strain evidence="4 5">FRIFI</strain>
    </source>
</reference>
<evidence type="ECO:0000259" key="3">
    <source>
        <dbReference type="Pfam" id="PF03816"/>
    </source>
</evidence>
<sequence length="309" mass="35318">MKIFKKRSILVALIIIIIPILLLVGLINKSQNNKKITIKPQNIEEDIKSNKNINIALFGLDRRKDNEPARSDSIIIASIDLKNKEVNLVSLLRDTLVDIKGHKKDKLNHAYAYGGAKLALDTINKNFDLDIDKYLAVDFYSLAKVIDIIGGVDIDLKDYEVEEINKNLVELNKIEELDKKADYIKGSGIKTLNGRQAVAYSRIRKKGNGDYERTERQRNVLKGLLKKYEEKEKDEQFEMAMAIIGKVSTNIPINDIKKLKSIINENINFKVSQNMIPYEGSFKSTTYKGMWCIEANMEDNIKALHEYIK</sequence>
<comment type="similarity">
    <text evidence="1">Belongs to the LytR/CpsA/Psr (LCP) family.</text>
</comment>
<dbReference type="InterPro" id="IPR004474">
    <property type="entry name" value="LytR_CpsA_psr"/>
</dbReference>
<dbReference type="Proteomes" id="UP000245695">
    <property type="component" value="Chromosome 1"/>
</dbReference>
<organism evidence="4 5">
    <name type="scientific">Romboutsia hominis</name>
    <dbReference type="NCBI Taxonomy" id="1507512"/>
    <lineage>
        <taxon>Bacteria</taxon>
        <taxon>Bacillati</taxon>
        <taxon>Bacillota</taxon>
        <taxon>Clostridia</taxon>
        <taxon>Peptostreptococcales</taxon>
        <taxon>Peptostreptococcaceae</taxon>
        <taxon>Romboutsia</taxon>
    </lineage>
</organism>
<keyword evidence="2" id="KW-1133">Transmembrane helix</keyword>
<evidence type="ECO:0000313" key="4">
    <source>
        <dbReference type="EMBL" id="CEI73207.1"/>
    </source>
</evidence>
<dbReference type="InterPro" id="IPR050922">
    <property type="entry name" value="LytR/CpsA/Psr_CW_biosynth"/>
</dbReference>
<dbReference type="NCBIfam" id="TIGR00350">
    <property type="entry name" value="lytR_cpsA_psr"/>
    <property type="match status" value="1"/>
</dbReference>
<dbReference type="Pfam" id="PF03816">
    <property type="entry name" value="LytR_cpsA_psr"/>
    <property type="match status" value="1"/>
</dbReference>
<gene>
    <name evidence="4" type="ORF">FRIFI_1674</name>
</gene>
<accession>A0A2P2BS67</accession>
<keyword evidence="2" id="KW-0812">Transmembrane</keyword>